<keyword evidence="11" id="KW-0132">Cell division</keyword>
<dbReference type="GO" id="GO:0000398">
    <property type="term" value="P:mRNA splicing, via spliceosome"/>
    <property type="evidence" value="ECO:0007669"/>
    <property type="project" value="InterPro"/>
</dbReference>
<dbReference type="CDD" id="cd11659">
    <property type="entry name" value="SANT_CDC5_II"/>
    <property type="match status" value="1"/>
</dbReference>
<keyword evidence="6" id="KW-0508">mRNA splicing</keyword>
<dbReference type="PROSITE" id="PS51294">
    <property type="entry name" value="HTH_MYB"/>
    <property type="match status" value="2"/>
</dbReference>
<dbReference type="InterPro" id="IPR047242">
    <property type="entry name" value="CDC5L/Cef1"/>
</dbReference>
<dbReference type="PANTHER" id="PTHR45885">
    <property type="entry name" value="CELL DIVISION CYCLE 5-LIKE PROTEIN"/>
    <property type="match status" value="1"/>
</dbReference>
<evidence type="ECO:0000256" key="3">
    <source>
        <dbReference type="ARBA" id="ARBA00022728"/>
    </source>
</evidence>
<keyword evidence="4" id="KW-0677">Repeat</keyword>
<dbReference type="SMART" id="SM00717">
    <property type="entry name" value="SANT"/>
    <property type="match status" value="2"/>
</dbReference>
<feature type="domain" description="Myb-like" evidence="9">
    <location>
        <begin position="1"/>
        <end position="50"/>
    </location>
</feature>
<feature type="region of interest" description="Disordered" evidence="8">
    <location>
        <begin position="805"/>
        <end position="835"/>
    </location>
</feature>
<evidence type="ECO:0000256" key="7">
    <source>
        <dbReference type="ARBA" id="ARBA00023242"/>
    </source>
</evidence>
<dbReference type="SUPFAM" id="SSF46689">
    <property type="entry name" value="Homeodomain-like"/>
    <property type="match status" value="1"/>
</dbReference>
<evidence type="ECO:0000256" key="5">
    <source>
        <dbReference type="ARBA" id="ARBA00023125"/>
    </source>
</evidence>
<evidence type="ECO:0000313" key="12">
    <source>
        <dbReference type="Proteomes" id="UP001212152"/>
    </source>
</evidence>
<dbReference type="GO" id="GO:0005681">
    <property type="term" value="C:spliceosomal complex"/>
    <property type="evidence" value="ECO:0007669"/>
    <property type="project" value="UniProtKB-KW"/>
</dbReference>
<proteinExistence type="inferred from homology"/>
<comment type="similarity">
    <text evidence="1">Belongs to the CEF1 family.</text>
</comment>
<dbReference type="InterPro" id="IPR009057">
    <property type="entry name" value="Homeodomain-like_sf"/>
</dbReference>
<dbReference type="PANTHER" id="PTHR45885:SF1">
    <property type="entry name" value="CELL DIVISION CYCLE 5-LIKE PROTEIN"/>
    <property type="match status" value="1"/>
</dbReference>
<dbReference type="EMBL" id="JADGJQ010000115">
    <property type="protein sequence ID" value="KAJ3168771.1"/>
    <property type="molecule type" value="Genomic_DNA"/>
</dbReference>
<evidence type="ECO:0000256" key="6">
    <source>
        <dbReference type="ARBA" id="ARBA00023187"/>
    </source>
</evidence>
<feature type="region of interest" description="Disordered" evidence="8">
    <location>
        <begin position="107"/>
        <end position="147"/>
    </location>
</feature>
<dbReference type="CDD" id="cd00167">
    <property type="entry name" value="SANT"/>
    <property type="match status" value="1"/>
</dbReference>
<evidence type="ECO:0000259" key="9">
    <source>
        <dbReference type="PROSITE" id="PS50090"/>
    </source>
</evidence>
<dbReference type="FunFam" id="1.10.10.60:FF:000021">
    <property type="entry name" value="CDC5 cell division cycle 5-like"/>
    <property type="match status" value="1"/>
</dbReference>
<evidence type="ECO:0000313" key="11">
    <source>
        <dbReference type="EMBL" id="KAJ3168771.1"/>
    </source>
</evidence>
<feature type="region of interest" description="Disordered" evidence="8">
    <location>
        <begin position="410"/>
        <end position="451"/>
    </location>
</feature>
<name>A0AAD5TE24_9FUNG</name>
<feature type="compositionally biased region" description="Polar residues" evidence="8">
    <location>
        <begin position="426"/>
        <end position="445"/>
    </location>
</feature>
<dbReference type="PROSITE" id="PS50090">
    <property type="entry name" value="MYB_LIKE"/>
    <property type="match status" value="2"/>
</dbReference>
<dbReference type="Proteomes" id="UP001212152">
    <property type="component" value="Unassembled WGS sequence"/>
</dbReference>
<dbReference type="GO" id="GO:0051301">
    <property type="term" value="P:cell division"/>
    <property type="evidence" value="ECO:0007669"/>
    <property type="project" value="UniProtKB-KW"/>
</dbReference>
<feature type="region of interest" description="Disordered" evidence="8">
    <location>
        <begin position="259"/>
        <end position="286"/>
    </location>
</feature>
<reference evidence="11" key="1">
    <citation type="submission" date="2020-05" db="EMBL/GenBank/DDBJ databases">
        <title>Phylogenomic resolution of chytrid fungi.</title>
        <authorList>
            <person name="Stajich J.E."/>
            <person name="Amses K."/>
            <person name="Simmons R."/>
            <person name="Seto K."/>
            <person name="Myers J."/>
            <person name="Bonds A."/>
            <person name="Quandt C.A."/>
            <person name="Barry K."/>
            <person name="Liu P."/>
            <person name="Grigoriev I."/>
            <person name="Longcore J.E."/>
            <person name="James T.Y."/>
        </authorList>
    </citation>
    <scope>NUCLEOTIDE SEQUENCE</scope>
    <source>
        <strain evidence="11">JEL0379</strain>
    </source>
</reference>
<dbReference type="Gene3D" id="1.10.10.60">
    <property type="entry name" value="Homeodomain-like"/>
    <property type="match status" value="2"/>
</dbReference>
<sequence length="835" mass="92771">MIKGGVWKNTEDEILKVAVMKYGKNQWARISSLLTRKSPKQCKARWFEWLDPAIKKTEWSKEEDEKLLHLAKLMPTQWRTIAPIVGRTASQCLERYQKLLDEAELKEGEVDDAGPTGDDVRRLRPGEIDPEPEAKPARPDPVDMDEDEKEMLSEARARLANTQGKKAKRKAREKQLEEARRLAALQKRRELKAAGIEVRQKKQKRGMDYNADIPFHKQAPAGFWDVNEEKDREEKEHRAITNIRLEKLEGKRRIDIEEAERKKDAKRQKIRKEAGDYVPPQAKRAAEQLQFTERKKLSLPAPQVGESEIEEIVKIGAAGENAKAIVDSEEFAASRGLLGDYSSNFSAGTPLRTPRTPAVGDQLRLQARNLRAMEHAQTPLLGGDVGLEGDVTFDGSTPRATAIQTPNPLAAQLTPRAGGPSEAMTPRSSVSMTPRSTAGGSSTFGRTPLRDQMGINSSIATPRSDFSGFDETPRQERQRQNLIRQQLADHFKALPKPKNDFEIVIPDQTGDADEGASTIDTGIKGDEDAADIEARGLAARTAEEQARLNRRSQPVKRDLPRPNIIVPEAVLDEPCDAVDLMIRQEMLRMMQNDAAREPAPGQHVPAFHVQPLDAIDDAVLEAASRLLLAEFAKLKVDVADATEKYGPLHQRACVNAGVFVRGQDRQSAGAFHTGLAQSAIIDSRRADLDAHREQMRRDAARAQKLEKKLGVVLGGYAGRAQKLRREVVEKWREAEGKKLELETFRALQVLENTGGPARIERIGKEVKGLESRERDLQTRYGELAVEKTSLKAEIVALKAAAKAAAKEAKRNGTNGVQDDDEEEEEHGSGSAEDGD</sequence>
<dbReference type="GO" id="GO:0000974">
    <property type="term" value="C:Prp19 complex"/>
    <property type="evidence" value="ECO:0007669"/>
    <property type="project" value="InterPro"/>
</dbReference>
<evidence type="ECO:0000256" key="4">
    <source>
        <dbReference type="ARBA" id="ARBA00022737"/>
    </source>
</evidence>
<accession>A0AAD5TE24</accession>
<dbReference type="Pfam" id="PF11831">
    <property type="entry name" value="Myb_Cef"/>
    <property type="match status" value="1"/>
</dbReference>
<keyword evidence="2" id="KW-0507">mRNA processing</keyword>
<keyword evidence="12" id="KW-1185">Reference proteome</keyword>
<feature type="domain" description="HTH myb-type" evidence="10">
    <location>
        <begin position="55"/>
        <end position="104"/>
    </location>
</feature>
<evidence type="ECO:0000256" key="8">
    <source>
        <dbReference type="SAM" id="MobiDB-lite"/>
    </source>
</evidence>
<evidence type="ECO:0000256" key="1">
    <source>
        <dbReference type="ARBA" id="ARBA00010506"/>
    </source>
</evidence>
<feature type="region of interest" description="Disordered" evidence="8">
    <location>
        <begin position="456"/>
        <end position="475"/>
    </location>
</feature>
<keyword evidence="5" id="KW-0238">DNA-binding</keyword>
<dbReference type="InterPro" id="IPR021786">
    <property type="entry name" value="Cdc5p/Cef1_C"/>
</dbReference>
<keyword evidence="3" id="KW-0747">Spliceosome</keyword>
<feature type="domain" description="Myb-like" evidence="9">
    <location>
        <begin position="51"/>
        <end position="100"/>
    </location>
</feature>
<feature type="compositionally biased region" description="Basic and acidic residues" evidence="8">
    <location>
        <begin position="118"/>
        <end position="141"/>
    </location>
</feature>
<protein>
    <submittedName>
        <fullName evidence="11">CDC5 cell division cycle 5-like protein</fullName>
    </submittedName>
</protein>
<gene>
    <name evidence="11" type="primary">CDC5L</name>
    <name evidence="11" type="ORF">HDU87_000930</name>
</gene>
<dbReference type="Pfam" id="PF13921">
    <property type="entry name" value="Myb_DNA-bind_6"/>
    <property type="match status" value="1"/>
</dbReference>
<dbReference type="InterPro" id="IPR047240">
    <property type="entry name" value="SANT_CDC5L_II"/>
</dbReference>
<dbReference type="InterPro" id="IPR001005">
    <property type="entry name" value="SANT/Myb"/>
</dbReference>
<evidence type="ECO:0000256" key="2">
    <source>
        <dbReference type="ARBA" id="ARBA00022664"/>
    </source>
</evidence>
<evidence type="ECO:0000259" key="10">
    <source>
        <dbReference type="PROSITE" id="PS51294"/>
    </source>
</evidence>
<dbReference type="GO" id="GO:0003677">
    <property type="term" value="F:DNA binding"/>
    <property type="evidence" value="ECO:0007669"/>
    <property type="project" value="UniProtKB-KW"/>
</dbReference>
<keyword evidence="7" id="KW-0539">Nucleus</keyword>
<comment type="caution">
    <text evidence="11">The sequence shown here is derived from an EMBL/GenBank/DDBJ whole genome shotgun (WGS) entry which is preliminary data.</text>
</comment>
<dbReference type="AlphaFoldDB" id="A0AAD5TE24"/>
<organism evidence="11 12">
    <name type="scientific">Geranomyces variabilis</name>
    <dbReference type="NCBI Taxonomy" id="109894"/>
    <lineage>
        <taxon>Eukaryota</taxon>
        <taxon>Fungi</taxon>
        <taxon>Fungi incertae sedis</taxon>
        <taxon>Chytridiomycota</taxon>
        <taxon>Chytridiomycota incertae sedis</taxon>
        <taxon>Chytridiomycetes</taxon>
        <taxon>Spizellomycetales</taxon>
        <taxon>Powellomycetaceae</taxon>
        <taxon>Geranomyces</taxon>
    </lineage>
</organism>
<keyword evidence="11" id="KW-0131">Cell cycle</keyword>
<dbReference type="InterPro" id="IPR017930">
    <property type="entry name" value="Myb_dom"/>
</dbReference>
<feature type="domain" description="HTH myb-type" evidence="10">
    <location>
        <begin position="1"/>
        <end position="54"/>
    </location>
</feature>